<feature type="transmembrane region" description="Helical" evidence="2">
    <location>
        <begin position="12"/>
        <end position="34"/>
    </location>
</feature>
<dbReference type="AlphaFoldDB" id="A0AA36MGY2"/>
<organism evidence="3 4">
    <name type="scientific">Cylicocyclus nassatus</name>
    <name type="common">Nematode worm</name>
    <dbReference type="NCBI Taxonomy" id="53992"/>
    <lineage>
        <taxon>Eukaryota</taxon>
        <taxon>Metazoa</taxon>
        <taxon>Ecdysozoa</taxon>
        <taxon>Nematoda</taxon>
        <taxon>Chromadorea</taxon>
        <taxon>Rhabditida</taxon>
        <taxon>Rhabditina</taxon>
        <taxon>Rhabditomorpha</taxon>
        <taxon>Strongyloidea</taxon>
        <taxon>Strongylidae</taxon>
        <taxon>Cylicocyclus</taxon>
    </lineage>
</organism>
<comment type="caution">
    <text evidence="3">The sequence shown here is derived from an EMBL/GenBank/DDBJ whole genome shotgun (WGS) entry which is preliminary data.</text>
</comment>
<evidence type="ECO:0000256" key="1">
    <source>
        <dbReference type="SAM" id="MobiDB-lite"/>
    </source>
</evidence>
<feature type="compositionally biased region" description="Low complexity" evidence="1">
    <location>
        <begin position="136"/>
        <end position="149"/>
    </location>
</feature>
<keyword evidence="2" id="KW-0812">Transmembrane</keyword>
<sequence length="162" mass="18867">MAKGEPQQQGASSLRFVVAGLVVATVGIFVGVQYSGKNAQEIMVAIQDKLKDFGVPLGQVHNEEVEKKHYEQQHEKPGNVDEREQMRQKQLREHQERKRQQQELEKKRQQEEEERRRRYAEELEKLKKERERAEQEPTAETATTTAAATKKMRFEPECYTSA</sequence>
<proteinExistence type="predicted"/>
<feature type="region of interest" description="Disordered" evidence="1">
    <location>
        <begin position="61"/>
        <end position="162"/>
    </location>
</feature>
<keyword evidence="2" id="KW-1133">Transmembrane helix</keyword>
<dbReference type="EMBL" id="CATQJL010000326">
    <property type="protein sequence ID" value="CAJ0608827.1"/>
    <property type="molecule type" value="Genomic_DNA"/>
</dbReference>
<evidence type="ECO:0000256" key="2">
    <source>
        <dbReference type="SAM" id="Phobius"/>
    </source>
</evidence>
<evidence type="ECO:0000313" key="3">
    <source>
        <dbReference type="EMBL" id="CAJ0608827.1"/>
    </source>
</evidence>
<accession>A0AA36MGY2</accession>
<keyword evidence="4" id="KW-1185">Reference proteome</keyword>
<name>A0AA36MGY2_CYLNA</name>
<dbReference type="Proteomes" id="UP001176961">
    <property type="component" value="Unassembled WGS sequence"/>
</dbReference>
<protein>
    <submittedName>
        <fullName evidence="3">Uncharacterized protein</fullName>
    </submittedName>
</protein>
<gene>
    <name evidence="3" type="ORF">CYNAS_LOCUS20810</name>
</gene>
<keyword evidence="2" id="KW-0472">Membrane</keyword>
<evidence type="ECO:0000313" key="4">
    <source>
        <dbReference type="Proteomes" id="UP001176961"/>
    </source>
</evidence>
<reference evidence="3" key="1">
    <citation type="submission" date="2023-07" db="EMBL/GenBank/DDBJ databases">
        <authorList>
            <consortium name="CYATHOMIX"/>
        </authorList>
    </citation>
    <scope>NUCLEOTIDE SEQUENCE</scope>
    <source>
        <strain evidence="3">N/A</strain>
    </source>
</reference>
<feature type="compositionally biased region" description="Basic and acidic residues" evidence="1">
    <location>
        <begin position="61"/>
        <end position="135"/>
    </location>
</feature>